<comment type="catalytic activity">
    <reaction evidence="9">
        <text>itaconate + glutaryl-CoA = itaconyl-CoA + glutarate</text>
        <dbReference type="Rhea" id="RHEA:81715"/>
        <dbReference type="ChEBI" id="CHEBI:17240"/>
        <dbReference type="ChEBI" id="CHEBI:30921"/>
        <dbReference type="ChEBI" id="CHEBI:57378"/>
        <dbReference type="ChEBI" id="CHEBI:57381"/>
    </reaction>
    <physiologicalReaction direction="left-to-right" evidence="9">
        <dbReference type="Rhea" id="RHEA:81716"/>
    </physiologicalReaction>
    <physiologicalReaction direction="right-to-left" evidence="9">
        <dbReference type="Rhea" id="RHEA:81717"/>
    </physiologicalReaction>
</comment>
<dbReference type="Proteomes" id="UP000008143">
    <property type="component" value="Chromosome 6"/>
</dbReference>
<dbReference type="CTD" id="79783"/>
<dbReference type="Gene3D" id="3.40.50.10540">
    <property type="entry name" value="Crotonobetainyl-coa:carnitine coa-transferase, domain 1"/>
    <property type="match status" value="1"/>
</dbReference>
<evidence type="ECO:0000256" key="4">
    <source>
        <dbReference type="ARBA" id="ARBA00022946"/>
    </source>
</evidence>
<comment type="catalytic activity">
    <reaction evidence="7">
        <text>glutarate + succinyl-CoA = glutaryl-CoA + succinate</text>
        <dbReference type="Rhea" id="RHEA:67900"/>
        <dbReference type="ChEBI" id="CHEBI:30031"/>
        <dbReference type="ChEBI" id="CHEBI:30921"/>
        <dbReference type="ChEBI" id="CHEBI:57292"/>
        <dbReference type="ChEBI" id="CHEBI:57378"/>
    </reaction>
    <physiologicalReaction direction="left-to-right" evidence="7">
        <dbReference type="Rhea" id="RHEA:67901"/>
    </physiologicalReaction>
    <physiologicalReaction direction="right-to-left" evidence="7">
        <dbReference type="Rhea" id="RHEA:67902"/>
    </physiologicalReaction>
</comment>
<dbReference type="Gene3D" id="3.30.1540.10">
    <property type="entry name" value="formyl-coa transferase, domain 3"/>
    <property type="match status" value="1"/>
</dbReference>
<dbReference type="GeneID" id="100490876"/>
<evidence type="ECO:0000256" key="11">
    <source>
        <dbReference type="ARBA" id="ARBA00052509"/>
    </source>
</evidence>
<dbReference type="FunFam" id="3.40.50.10540:FF:000005">
    <property type="entry name" value="succinate--hydroxymethylglutarate CoA-transferase isoform X1"/>
    <property type="match status" value="1"/>
</dbReference>
<comment type="catalytic activity">
    <reaction evidence="10">
        <text>3-hydroxy-3-methylglutarate + glutaryl-CoA = (3S)-3-hydroxy-3-methylglutaryl-CoA + glutarate</text>
        <dbReference type="Rhea" id="RHEA:81723"/>
        <dbReference type="ChEBI" id="CHEBI:17325"/>
        <dbReference type="ChEBI" id="CHEBI:30921"/>
        <dbReference type="ChEBI" id="CHEBI:43074"/>
        <dbReference type="ChEBI" id="CHEBI:57378"/>
    </reaction>
    <physiologicalReaction direction="left-to-right" evidence="10">
        <dbReference type="Rhea" id="RHEA:81724"/>
    </physiologicalReaction>
    <physiologicalReaction direction="right-to-left" evidence="10">
        <dbReference type="Rhea" id="RHEA:81725"/>
    </physiologicalReaction>
</comment>
<comment type="catalytic activity">
    <reaction evidence="12">
        <text>itaconate + succinyl-CoA = itaconyl-CoA + succinate</text>
        <dbReference type="Rhea" id="RHEA:38283"/>
        <dbReference type="ChEBI" id="CHEBI:17240"/>
        <dbReference type="ChEBI" id="CHEBI:30031"/>
        <dbReference type="ChEBI" id="CHEBI:57292"/>
        <dbReference type="ChEBI" id="CHEBI:57381"/>
    </reaction>
    <physiologicalReaction direction="left-to-right" evidence="12">
        <dbReference type="Rhea" id="RHEA:38284"/>
    </physiologicalReaction>
    <physiologicalReaction direction="right-to-left" evidence="12">
        <dbReference type="Rhea" id="RHEA:38285"/>
    </physiologicalReaction>
</comment>
<evidence type="ECO:0000256" key="9">
    <source>
        <dbReference type="ARBA" id="ARBA00051571"/>
    </source>
</evidence>
<proteinExistence type="inferred from homology"/>
<keyword evidence="19" id="KW-1185">Reference proteome</keyword>
<comment type="subcellular location">
    <subcellularLocation>
        <location evidence="1">Mitochondrion</location>
    </subcellularLocation>
</comment>
<reference evidence="18" key="2">
    <citation type="submission" date="2020-05" db="UniProtKB">
        <authorList>
            <consortium name="Ensembl"/>
        </authorList>
    </citation>
    <scope>IDENTIFICATION</scope>
</reference>
<dbReference type="GO" id="GO:0005739">
    <property type="term" value="C:mitochondrion"/>
    <property type="evidence" value="ECO:0000318"/>
    <property type="project" value="GO_Central"/>
</dbReference>
<dbReference type="SUPFAM" id="SSF89796">
    <property type="entry name" value="CoA-transferase family III (CaiB/BaiF)"/>
    <property type="match status" value="1"/>
</dbReference>
<comment type="function">
    <text evidence="13">Coenzyme A (CoA) transferase that reversibly catalyzes the transfer of a CoA moiety from a dicarboxyl-CoA to a dicarboxylate in a metabolite recycling process. Displays preference for succinyl-CoA and glutarate-CoA as dicarboxyl-CoA donors and glutarate, succinate, adipate/hexanedioate, itaconate and 3-hydroxy-3-methylglutarate as dicarboxylate acceptors. Acts on intermediates or end products of lysine and tryptophan degradation pathway, in particular catalyzes succinyl-CoA-dependent reesterification of free glutarate into glutaryl-CoA to prevent renal excretion of glutarate. Upon inflammation, may convert macrophage-derived itaconate to itaconyl-CoA in erythroid precursors where it negatively regulates the TCA cycle and heme synthesis to limit erythroid differentiation in the context of stress erythropoiesis.</text>
</comment>
<dbReference type="Pfam" id="PF02515">
    <property type="entry name" value="CoA_transf_3"/>
    <property type="match status" value="1"/>
</dbReference>
<dbReference type="RefSeq" id="XP_002933453.3">
    <property type="nucleotide sequence ID" value="XM_002933407.5"/>
</dbReference>
<dbReference type="InterPro" id="IPR050483">
    <property type="entry name" value="CoA-transferase_III_domain"/>
</dbReference>
<sequence>MRSASRLLKAMRRSIRGVWAHCGAFTCTSFEHTQIPACILLREYCQRVSDVASAKPLDGVKVLDLTRVLAGPFATMILADLGAEVIKVERPGSGDDTRSWGPPFVGSESAYFLSVNRNKKSIAVNMKNPNGSKIIQELAKACDVFVENYIPGKLSKMGLGFEEIKEIAPHIIYCSITGYGQTGPLFQRAGYDAVACAMSGLMYITGPEDGDPVRPGVAMTDLATGLYAHGAIMAGLLQRSKTGKGMHIDCNLLSSQVACLSHVAANFLNGGAEAKRWGTAHGSIVPYQSFKSKDGYLVIGAGNDQQFSTVCKIMKLTELIDDPRFKTNKLRVQYRNDLLTILSARFSEKTTSEWLNLFEGSGIPYGPINSIKQVFSEPQVIHNGLILDMDHPTARKISVPGPAVRFSEFNISNPNPPPLIGQHTSEVLKNILGYEDTHINKLIQAEIVAQNVVS</sequence>
<evidence type="ECO:0000256" key="17">
    <source>
        <dbReference type="ARBA" id="ARBA00080717"/>
    </source>
</evidence>
<evidence type="ECO:0000256" key="16">
    <source>
        <dbReference type="ARBA" id="ARBA00075311"/>
    </source>
</evidence>
<evidence type="ECO:0000313" key="18">
    <source>
        <dbReference type="Ensembl" id="ENSXETP00000066211"/>
    </source>
</evidence>
<evidence type="ECO:0000256" key="8">
    <source>
        <dbReference type="ARBA" id="ARBA00051001"/>
    </source>
</evidence>
<gene>
    <name evidence="18 20 21" type="primary">sugct</name>
</gene>
<dbReference type="InterPro" id="IPR023606">
    <property type="entry name" value="CoA-Trfase_III_dom_1_sf"/>
</dbReference>
<comment type="catalytic activity">
    <reaction evidence="11">
        <text>hexanedioate + glutaryl-CoA = hexanedioyl-CoA + glutarate</text>
        <dbReference type="Rhea" id="RHEA:81711"/>
        <dbReference type="ChEBI" id="CHEBI:17128"/>
        <dbReference type="ChEBI" id="CHEBI:30921"/>
        <dbReference type="ChEBI" id="CHEBI:57378"/>
        <dbReference type="ChEBI" id="CHEBI:76327"/>
    </reaction>
    <physiologicalReaction direction="left-to-right" evidence="11">
        <dbReference type="Rhea" id="RHEA:81712"/>
    </physiologicalReaction>
    <physiologicalReaction direction="right-to-left" evidence="11">
        <dbReference type="Rhea" id="RHEA:81713"/>
    </physiologicalReaction>
</comment>
<evidence type="ECO:0000256" key="1">
    <source>
        <dbReference type="ARBA" id="ARBA00004173"/>
    </source>
</evidence>
<dbReference type="AlphaFoldDB" id="A0A6I8Q9I3"/>
<evidence type="ECO:0000256" key="7">
    <source>
        <dbReference type="ARBA" id="ARBA00050578"/>
    </source>
</evidence>
<dbReference type="Ensembl" id="ENSXETT00000069463">
    <property type="protein sequence ID" value="ENSXETP00000066211"/>
    <property type="gene ID" value="ENSXETG00000015599"/>
</dbReference>
<reference evidence="18" key="1">
    <citation type="journal article" date="2010" name="Science">
        <title>The genome of the Western clawed frog Xenopus tropicalis.</title>
        <authorList>
            <person name="Hellsten U."/>
            <person name="Harland R.M."/>
            <person name="Gilchrist M.J."/>
            <person name="Hendrix D."/>
            <person name="Jurka J."/>
            <person name="Kapitonov V."/>
            <person name="Ovcharenko I."/>
            <person name="Putnam N.H."/>
            <person name="Shu S."/>
            <person name="Taher L."/>
            <person name="Blitz I.L."/>
            <person name="Blumberg B."/>
            <person name="Dichmann D.S."/>
            <person name="Dubchak I."/>
            <person name="Amaya E."/>
            <person name="Detter J.C."/>
            <person name="Fletcher R."/>
            <person name="Gerhard D.S."/>
            <person name="Goodstein D."/>
            <person name="Graves T."/>
            <person name="Grigoriev I.V."/>
            <person name="Grimwood J."/>
            <person name="Kawashima T."/>
            <person name="Lindquist E."/>
            <person name="Lucas S.M."/>
            <person name="Mead P.E."/>
            <person name="Mitros T."/>
            <person name="Ogino H."/>
            <person name="Ohta Y."/>
            <person name="Poliakov A.V."/>
            <person name="Pollet N."/>
            <person name="Robert J."/>
            <person name="Salamov A."/>
            <person name="Sater A.K."/>
            <person name="Schmutz J."/>
            <person name="Terry A."/>
            <person name="Vize P.D."/>
            <person name="Warren W.C."/>
            <person name="Wells D."/>
            <person name="Wills A."/>
            <person name="Wilson R.K."/>
            <person name="Zimmerman L.B."/>
            <person name="Zorn A.M."/>
            <person name="Grainger R."/>
            <person name="Grammer T."/>
            <person name="Khokha M.K."/>
            <person name="Richardson P.M."/>
            <person name="Rokhsar D.S."/>
        </authorList>
    </citation>
    <scope>NUCLEOTIDE SEQUENCE [LARGE SCALE GENOMIC DNA]</scope>
    <source>
        <strain evidence="18">Nigerian</strain>
    </source>
</reference>
<evidence type="ECO:0000256" key="5">
    <source>
        <dbReference type="ARBA" id="ARBA00022990"/>
    </source>
</evidence>
<dbReference type="EC" id="2.8.3.13" evidence="14"/>
<dbReference type="PANTHER" id="PTHR48207:SF3">
    <property type="entry name" value="SUCCINATE--HYDROXYMETHYLGLUTARATE COA-TRANSFERASE"/>
    <property type="match status" value="1"/>
</dbReference>
<organism evidence="18">
    <name type="scientific">Xenopus tropicalis</name>
    <name type="common">Western clawed frog</name>
    <name type="synonym">Silurana tropicalis</name>
    <dbReference type="NCBI Taxonomy" id="8364"/>
    <lineage>
        <taxon>Eukaryota</taxon>
        <taxon>Metazoa</taxon>
        <taxon>Chordata</taxon>
        <taxon>Craniata</taxon>
        <taxon>Vertebrata</taxon>
        <taxon>Euteleostomi</taxon>
        <taxon>Amphibia</taxon>
        <taxon>Batrachia</taxon>
        <taxon>Anura</taxon>
        <taxon>Pipoidea</taxon>
        <taxon>Pipidae</taxon>
        <taxon>Xenopodinae</taxon>
        <taxon>Xenopus</taxon>
        <taxon>Silurana</taxon>
    </lineage>
</organism>
<accession>A0A6I8Q9I3</accession>
<dbReference type="KEGG" id="xtr:100490876"/>
<name>A0A6I8Q9I3_XENTR</name>
<dbReference type="GO" id="GO:0047369">
    <property type="term" value="F:succinate-hydroxymethylglutarate CoA-transferase activity"/>
    <property type="evidence" value="ECO:0000318"/>
    <property type="project" value="GO_Central"/>
</dbReference>
<evidence type="ECO:0000313" key="19">
    <source>
        <dbReference type="Proteomes" id="UP000008143"/>
    </source>
</evidence>
<dbReference type="PANTHER" id="PTHR48207">
    <property type="entry name" value="SUCCINATE--HYDROXYMETHYLGLUTARATE COA-TRANSFERASE"/>
    <property type="match status" value="1"/>
</dbReference>
<evidence type="ECO:0000256" key="15">
    <source>
        <dbReference type="ARBA" id="ARBA00072178"/>
    </source>
</evidence>
<dbReference type="InterPro" id="IPR044855">
    <property type="entry name" value="CoA-Trfase_III_dom3_sf"/>
</dbReference>
<evidence type="ECO:0000256" key="12">
    <source>
        <dbReference type="ARBA" id="ARBA00052957"/>
    </source>
</evidence>
<evidence type="ECO:0000256" key="10">
    <source>
        <dbReference type="ARBA" id="ARBA00052000"/>
    </source>
</evidence>
<keyword evidence="6" id="KW-0496">Mitochondrion</keyword>
<evidence type="ECO:0000313" key="21">
    <source>
        <dbReference type="Xenbase" id="XB-GENE-5750708"/>
    </source>
</evidence>
<keyword evidence="3" id="KW-0808">Transferase</keyword>
<dbReference type="OMA" id="IIAGPYC"/>
<keyword evidence="4" id="KW-0809">Transit peptide</keyword>
<dbReference type="FunFam" id="3.30.1540.10:FF:000005">
    <property type="entry name" value="succinate--hydroxymethylglutarate CoA-transferase isoform X4"/>
    <property type="match status" value="1"/>
</dbReference>
<dbReference type="GeneTree" id="ENSGT00940000157866"/>
<dbReference type="OrthoDB" id="5863171at2759"/>
<comment type="similarity">
    <text evidence="2">Belongs to the CoA-transferase III family.</text>
</comment>
<keyword evidence="5" id="KW-0007">Acetylation</keyword>
<evidence type="ECO:0000256" key="3">
    <source>
        <dbReference type="ARBA" id="ARBA00022679"/>
    </source>
</evidence>
<reference evidence="20" key="3">
    <citation type="submission" date="2025-04" db="UniProtKB">
        <authorList>
            <consortium name="RefSeq"/>
        </authorList>
    </citation>
    <scope>IDENTIFICATION</scope>
    <source>
        <strain evidence="20">Nigerian</strain>
        <tissue evidence="20">Liver and blood</tissue>
    </source>
</reference>
<evidence type="ECO:0000256" key="2">
    <source>
        <dbReference type="ARBA" id="ARBA00008383"/>
    </source>
</evidence>
<dbReference type="InterPro" id="IPR003673">
    <property type="entry name" value="CoA-Trfase_fam_III"/>
</dbReference>
<comment type="catalytic activity">
    <reaction evidence="8">
        <text>3-hydroxy-3-methylglutarate + succinyl-CoA = (3S)-3-hydroxy-3-methylglutaryl-CoA + succinate</text>
        <dbReference type="Rhea" id="RHEA:12284"/>
        <dbReference type="ChEBI" id="CHEBI:17325"/>
        <dbReference type="ChEBI" id="CHEBI:30031"/>
        <dbReference type="ChEBI" id="CHEBI:43074"/>
        <dbReference type="ChEBI" id="CHEBI:57292"/>
        <dbReference type="EC" id="2.8.3.13"/>
    </reaction>
    <physiologicalReaction direction="left-to-right" evidence="8">
        <dbReference type="Rhea" id="RHEA:12285"/>
    </physiologicalReaction>
    <physiologicalReaction direction="right-to-left" evidence="8">
        <dbReference type="Rhea" id="RHEA:12286"/>
    </physiologicalReaction>
</comment>
<evidence type="ECO:0000313" key="20">
    <source>
        <dbReference type="RefSeq" id="XP_002933453.3"/>
    </source>
</evidence>
<evidence type="ECO:0000256" key="13">
    <source>
        <dbReference type="ARBA" id="ARBA00059512"/>
    </source>
</evidence>
<evidence type="ECO:0000256" key="14">
    <source>
        <dbReference type="ARBA" id="ARBA00066474"/>
    </source>
</evidence>
<dbReference type="Xenbase" id="XB-GENE-5750708">
    <property type="gene designation" value="sugct"/>
</dbReference>
<protein>
    <recommendedName>
        <fullName evidence="15">Succinyl-CoA:glutarate CoA-transferase</fullName>
        <ecNumber evidence="14">2.8.3.13</ecNumber>
    </recommendedName>
    <alternativeName>
        <fullName evidence="17">Dicarboxyl-CoA:dicarboxylic acid coenzyme A transferase SUGCT</fullName>
    </alternativeName>
    <alternativeName>
        <fullName evidence="16">Succinate--hydroxymethylglutarate CoA-transferase</fullName>
    </alternativeName>
</protein>
<dbReference type="Bgee" id="ENSXETG00000015599">
    <property type="expression patterns" value="Expressed in mesonephros and 10 other cell types or tissues"/>
</dbReference>
<dbReference type="AGR" id="Xenbase:XB-GENE-5750708"/>
<evidence type="ECO:0000256" key="6">
    <source>
        <dbReference type="ARBA" id="ARBA00023128"/>
    </source>
</evidence>